<dbReference type="RefSeq" id="WP_146354679.1">
    <property type="nucleotide sequence ID" value="NZ_VOIR01000011.1"/>
</dbReference>
<sequence length="97" mass="10035">MTTPQGTIETEATIVVDEHEGGWTYVLLPGSKEAMGVGGAVRVAGTVDAVPIEATLLPFGGGTHMLPLKRAVVAALGKAAGDEIAVRIARREREAAR</sequence>
<organism evidence="1 2">
    <name type="scientific">Agrococcus sediminis</name>
    <dbReference type="NCBI Taxonomy" id="2599924"/>
    <lineage>
        <taxon>Bacteria</taxon>
        <taxon>Bacillati</taxon>
        <taxon>Actinomycetota</taxon>
        <taxon>Actinomycetes</taxon>
        <taxon>Micrococcales</taxon>
        <taxon>Microbacteriaceae</taxon>
        <taxon>Agrococcus</taxon>
    </lineage>
</organism>
<dbReference type="Pfam" id="PF08922">
    <property type="entry name" value="DUF1905"/>
    <property type="match status" value="1"/>
</dbReference>
<dbReference type="Proteomes" id="UP000323221">
    <property type="component" value="Unassembled WGS sequence"/>
</dbReference>
<name>A0A5M8QMG2_9MICO</name>
<keyword evidence="2" id="KW-1185">Reference proteome</keyword>
<proteinExistence type="predicted"/>
<reference evidence="1 2" key="1">
    <citation type="submission" date="2019-08" db="EMBL/GenBank/DDBJ databases">
        <title>Agrococcus lahaulensis sp. nov., isolated from a cold desert of the Indian Himalayas.</title>
        <authorList>
            <person name="Qu J.H."/>
        </authorList>
    </citation>
    <scope>NUCLEOTIDE SEQUENCE [LARGE SCALE GENOMIC DNA]</scope>
    <source>
        <strain evidence="1 2">NS18</strain>
    </source>
</reference>
<gene>
    <name evidence="1" type="ORF">FQ330_01640</name>
</gene>
<accession>A0A5M8QMG2</accession>
<evidence type="ECO:0000313" key="2">
    <source>
        <dbReference type="Proteomes" id="UP000323221"/>
    </source>
</evidence>
<dbReference type="AlphaFoldDB" id="A0A5M8QMG2"/>
<protein>
    <submittedName>
        <fullName evidence="1">DUF1905 domain-containing protein</fullName>
    </submittedName>
</protein>
<dbReference type="InterPro" id="IPR015018">
    <property type="entry name" value="DUF1905"/>
</dbReference>
<dbReference type="InterPro" id="IPR037079">
    <property type="entry name" value="AF2212/PG0164-like_sf"/>
</dbReference>
<evidence type="ECO:0000313" key="1">
    <source>
        <dbReference type="EMBL" id="KAA6436154.1"/>
    </source>
</evidence>
<dbReference type="Gene3D" id="2.40.30.100">
    <property type="entry name" value="AF2212/PG0164-like"/>
    <property type="match status" value="1"/>
</dbReference>
<comment type="caution">
    <text evidence="1">The sequence shown here is derived from an EMBL/GenBank/DDBJ whole genome shotgun (WGS) entry which is preliminary data.</text>
</comment>
<dbReference type="EMBL" id="VOIR01000011">
    <property type="protein sequence ID" value="KAA6436154.1"/>
    <property type="molecule type" value="Genomic_DNA"/>
</dbReference>
<dbReference type="SUPFAM" id="SSF141694">
    <property type="entry name" value="AF2212/PG0164-like"/>
    <property type="match status" value="1"/>
</dbReference>
<dbReference type="OrthoDB" id="8246703at2"/>